<dbReference type="InterPro" id="IPR050600">
    <property type="entry name" value="SETD3_SETD6_MTase"/>
</dbReference>
<dbReference type="InterPro" id="IPR046341">
    <property type="entry name" value="SET_dom_sf"/>
</dbReference>
<feature type="region of interest" description="Disordered" evidence="1">
    <location>
        <begin position="290"/>
        <end position="309"/>
    </location>
</feature>
<dbReference type="PANTHER" id="PTHR13271:SF128">
    <property type="entry name" value="RIBOSOMAL LYSINE N-METHYLTRANSFERASE 3"/>
    <property type="match status" value="1"/>
</dbReference>
<protein>
    <recommendedName>
        <fullName evidence="2">SET domain-containing protein</fullName>
    </recommendedName>
</protein>
<gene>
    <name evidence="3" type="ordered locus">Ecym_6023</name>
</gene>
<dbReference type="RefSeq" id="XP_003647245.1">
    <property type="nucleotide sequence ID" value="XM_003647197.1"/>
</dbReference>
<dbReference type="InterPro" id="IPR001214">
    <property type="entry name" value="SET_dom"/>
</dbReference>
<dbReference type="InParanoid" id="G8JUU9"/>
<organism evidence="3 4">
    <name type="scientific">Eremothecium cymbalariae (strain CBS 270.75 / DBVPG 7215 / KCTC 17166 / NRRL Y-17582)</name>
    <name type="common">Yeast</name>
    <dbReference type="NCBI Taxonomy" id="931890"/>
    <lineage>
        <taxon>Eukaryota</taxon>
        <taxon>Fungi</taxon>
        <taxon>Dikarya</taxon>
        <taxon>Ascomycota</taxon>
        <taxon>Saccharomycotina</taxon>
        <taxon>Saccharomycetes</taxon>
        <taxon>Saccharomycetales</taxon>
        <taxon>Saccharomycetaceae</taxon>
        <taxon>Eremothecium</taxon>
    </lineage>
</organism>
<name>G8JUU9_ERECY</name>
<dbReference type="FunCoup" id="G8JUU9">
    <property type="interactions" value="143"/>
</dbReference>
<dbReference type="GO" id="GO:0005634">
    <property type="term" value="C:nucleus"/>
    <property type="evidence" value="ECO:0007669"/>
    <property type="project" value="EnsemblFungi"/>
</dbReference>
<dbReference type="OrthoDB" id="441812at2759"/>
<dbReference type="OMA" id="EVDAYHE"/>
<proteinExistence type="predicted"/>
<dbReference type="Proteomes" id="UP000006790">
    <property type="component" value="Chromosome 6"/>
</dbReference>
<reference evidence="4" key="1">
    <citation type="journal article" date="2012" name="G3 (Bethesda)">
        <title>Pichia sorbitophila, an interspecies yeast hybrid reveals early steps of genome resolution following polyploidization.</title>
        <authorList>
            <person name="Leh Louis V."/>
            <person name="Despons L."/>
            <person name="Friedrich A."/>
            <person name="Martin T."/>
            <person name="Durrens P."/>
            <person name="Casaregola S."/>
            <person name="Neuveglise C."/>
            <person name="Fairhead C."/>
            <person name="Marck C."/>
            <person name="Cruz J.A."/>
            <person name="Straub M.L."/>
            <person name="Kugler V."/>
            <person name="Sacerdot C."/>
            <person name="Uzunov Z."/>
            <person name="Thierry A."/>
            <person name="Weiss S."/>
            <person name="Bleykasten C."/>
            <person name="De Montigny J."/>
            <person name="Jacques N."/>
            <person name="Jung P."/>
            <person name="Lemaire M."/>
            <person name="Mallet S."/>
            <person name="Morel G."/>
            <person name="Richard G.F."/>
            <person name="Sarkar A."/>
            <person name="Savel G."/>
            <person name="Schacherer J."/>
            <person name="Seret M.L."/>
            <person name="Talla E."/>
            <person name="Samson G."/>
            <person name="Jubin C."/>
            <person name="Poulain J."/>
            <person name="Vacherie B."/>
            <person name="Barbe V."/>
            <person name="Pelletier E."/>
            <person name="Sherman D.J."/>
            <person name="Westhof E."/>
            <person name="Weissenbach J."/>
            <person name="Baret P.V."/>
            <person name="Wincker P."/>
            <person name="Gaillardin C."/>
            <person name="Dujon B."/>
            <person name="Souciet J.L."/>
        </authorList>
    </citation>
    <scope>NUCLEOTIDE SEQUENCE [LARGE SCALE GENOMIC DNA]</scope>
    <source>
        <strain evidence="4">CBS 270.75 / DBVPG 7215 / KCTC 17166 / NRRL Y-17582</strain>
    </source>
</reference>
<feature type="compositionally biased region" description="Basic and acidic residues" evidence="1">
    <location>
        <begin position="291"/>
        <end position="304"/>
    </location>
</feature>
<dbReference type="eggNOG" id="KOG1337">
    <property type="taxonomic scope" value="Eukaryota"/>
</dbReference>
<sequence>MFGMSNTNQSDLKNIFSFVENCNGFFLHSHCEIRPSQHGGLGVFATQDIEADTVLLRVPKSSIFSAPNSSIANLLFDEGIDGMLALNIAFIYETTVFKNDSHWFKYLDSIKPTDDQGKLILPPSCWPAESKVALKGTALDLFYDALNPEEEVEEGFEIAMDLAYKWQAEAHLPIPPALSRGVNAKTQFLYFVAVAYALSSRVFEIDGYHESALVPIADLFNHHPTAPNVAFESITDVCEKCGEVDNCGHIIAEIHLPDDQPADEPLPSNSDNITISPSLIEELEMAPQNFQDHEQHPTSRRDSTESSSNRLHPYIQLQSSSLHPDNCVDIQLITPVREGQEIYNSYGELTNSLLLARYGFCIKNNPHDVVPFYLEFMKLRDKSRKLEERFIWWEKLGNKSFCDWLNYNNSSLEDDDNDGTSDNENYINSSSHHQTITPWYHQLYVNAKSEPSPHMTTLLTLLALNQLEWRKFQCLHHHNNKIWAKFHLLYSNRQRNRKTYPLLRKILSYKKPLSLPVRKANDNDDSLLRAVAILVEHENAIVANLFPHLVYK</sequence>
<evidence type="ECO:0000313" key="4">
    <source>
        <dbReference type="Proteomes" id="UP000006790"/>
    </source>
</evidence>
<evidence type="ECO:0000256" key="1">
    <source>
        <dbReference type="SAM" id="MobiDB-lite"/>
    </source>
</evidence>
<dbReference type="EMBL" id="CP002502">
    <property type="protein sequence ID" value="AET40428.1"/>
    <property type="molecule type" value="Genomic_DNA"/>
</dbReference>
<evidence type="ECO:0000259" key="2">
    <source>
        <dbReference type="PROSITE" id="PS50280"/>
    </source>
</evidence>
<dbReference type="PROSITE" id="PS50280">
    <property type="entry name" value="SET"/>
    <property type="match status" value="1"/>
</dbReference>
<feature type="domain" description="SET" evidence="2">
    <location>
        <begin position="29"/>
        <end position="347"/>
    </location>
</feature>
<dbReference type="GO" id="GO:0005829">
    <property type="term" value="C:cytosol"/>
    <property type="evidence" value="ECO:0007669"/>
    <property type="project" value="EnsemblFungi"/>
</dbReference>
<dbReference type="Gene3D" id="3.90.1410.10">
    <property type="entry name" value="set domain protein methyltransferase, domain 1"/>
    <property type="match status" value="1"/>
</dbReference>
<dbReference type="STRING" id="931890.G8JUU9"/>
<dbReference type="CDD" id="cd10527">
    <property type="entry name" value="SET_LSMT"/>
    <property type="match status" value="1"/>
</dbReference>
<dbReference type="SUPFAM" id="SSF82199">
    <property type="entry name" value="SET domain"/>
    <property type="match status" value="2"/>
</dbReference>
<evidence type="ECO:0000313" key="3">
    <source>
        <dbReference type="EMBL" id="AET40428.1"/>
    </source>
</evidence>
<dbReference type="KEGG" id="erc:Ecym_6023"/>
<accession>G8JUU9</accession>
<dbReference type="GeneID" id="11468807"/>
<dbReference type="HOGENOM" id="CLU_033565_1_0_1"/>
<dbReference type="PANTHER" id="PTHR13271">
    <property type="entry name" value="UNCHARACTERIZED PUTATIVE METHYLTRANSFERASE"/>
    <property type="match status" value="1"/>
</dbReference>
<keyword evidence="4" id="KW-1185">Reference proteome</keyword>
<dbReference type="GO" id="GO:0016279">
    <property type="term" value="F:protein-lysine N-methyltransferase activity"/>
    <property type="evidence" value="ECO:0007669"/>
    <property type="project" value="EnsemblFungi"/>
</dbReference>
<dbReference type="AlphaFoldDB" id="G8JUU9"/>